<dbReference type="Pfam" id="PF13499">
    <property type="entry name" value="EF-hand_7"/>
    <property type="match status" value="1"/>
</dbReference>
<dbReference type="PROSITE" id="PS00018">
    <property type="entry name" value="EF_HAND_1"/>
    <property type="match status" value="1"/>
</dbReference>
<feature type="region of interest" description="Disordered" evidence="2">
    <location>
        <begin position="1"/>
        <end position="77"/>
    </location>
</feature>
<dbReference type="InterPro" id="IPR002048">
    <property type="entry name" value="EF_hand_dom"/>
</dbReference>
<dbReference type="GO" id="GO:0005509">
    <property type="term" value="F:calcium ion binding"/>
    <property type="evidence" value="ECO:0007669"/>
    <property type="project" value="InterPro"/>
</dbReference>
<protein>
    <submittedName>
        <fullName evidence="4">Calmodulin</fullName>
    </submittedName>
</protein>
<evidence type="ECO:0000313" key="6">
    <source>
        <dbReference type="Proteomes" id="UP000018208"/>
    </source>
</evidence>
<evidence type="ECO:0000256" key="2">
    <source>
        <dbReference type="SAM" id="MobiDB-lite"/>
    </source>
</evidence>
<feature type="compositionally biased region" description="Polar residues" evidence="2">
    <location>
        <begin position="16"/>
        <end position="25"/>
    </location>
</feature>
<dbReference type="Proteomes" id="UP000018208">
    <property type="component" value="Unassembled WGS sequence"/>
</dbReference>
<dbReference type="CDD" id="cd00051">
    <property type="entry name" value="EFh"/>
    <property type="match status" value="1"/>
</dbReference>
<dbReference type="InterPro" id="IPR011992">
    <property type="entry name" value="EF-hand-dom_pair"/>
</dbReference>
<proteinExistence type="predicted"/>
<sequence>MGCGASNKQVTEKKNTNALLNGKTDSTCEKKPCGDKPCTNVPCTDKKCEDKPCTDKPCEDKPCDQKPTESKPMEPTCENPKNTICPYVDDETFNKIKESFKKVDDNGTGTLSVKELDAGMQEFNINMDKDDVIRLLRIIDTNFDSMLSQREYVRFMLVVIVGGQHTFDALAEFISADADLSGTISEKEFKKLAEKLYKPNVSRKVYEEAVSGVTGELSYAQFAALITKFE</sequence>
<feature type="compositionally biased region" description="Basic and acidic residues" evidence="2">
    <location>
        <begin position="44"/>
        <end position="72"/>
    </location>
</feature>
<name>V6LF14_9EUKA</name>
<dbReference type="AlphaFoldDB" id="V6LF14"/>
<evidence type="ECO:0000313" key="5">
    <source>
        <dbReference type="EMBL" id="KAH0572919.1"/>
    </source>
</evidence>
<feature type="domain" description="EF-hand" evidence="3">
    <location>
        <begin position="91"/>
        <end position="126"/>
    </location>
</feature>
<dbReference type="VEuPathDB" id="GiardiaDB:SS50377_25034"/>
<accession>V6LF14</accession>
<dbReference type="SUPFAM" id="SSF47473">
    <property type="entry name" value="EF-hand"/>
    <property type="match status" value="1"/>
</dbReference>
<reference evidence="5" key="2">
    <citation type="submission" date="2020-12" db="EMBL/GenBank/DDBJ databases">
        <title>New Spironucleus salmonicida genome in near-complete chromosomes.</title>
        <authorList>
            <person name="Xu F."/>
            <person name="Kurt Z."/>
            <person name="Jimenez-Gonzalez A."/>
            <person name="Astvaldsson A."/>
            <person name="Andersson J.O."/>
            <person name="Svard S.G."/>
        </authorList>
    </citation>
    <scope>NUCLEOTIDE SEQUENCE</scope>
    <source>
        <strain evidence="5">ATCC 50377</strain>
    </source>
</reference>
<dbReference type="Pfam" id="PF13202">
    <property type="entry name" value="EF-hand_5"/>
    <property type="match status" value="1"/>
</dbReference>
<gene>
    <name evidence="4" type="ORF">SS50377_17244</name>
    <name evidence="5" type="ORF">SS50377_25034</name>
</gene>
<evidence type="ECO:0000256" key="1">
    <source>
        <dbReference type="ARBA" id="ARBA00022837"/>
    </source>
</evidence>
<dbReference type="Gene3D" id="1.10.238.10">
    <property type="entry name" value="EF-hand"/>
    <property type="match status" value="1"/>
</dbReference>
<dbReference type="InterPro" id="IPR018247">
    <property type="entry name" value="EF_Hand_1_Ca_BS"/>
</dbReference>
<dbReference type="OrthoDB" id="26525at2759"/>
<organism evidence="4">
    <name type="scientific">Spironucleus salmonicida</name>
    <dbReference type="NCBI Taxonomy" id="348837"/>
    <lineage>
        <taxon>Eukaryota</taxon>
        <taxon>Metamonada</taxon>
        <taxon>Diplomonadida</taxon>
        <taxon>Hexamitidae</taxon>
        <taxon>Hexamitinae</taxon>
        <taxon>Spironucleus</taxon>
    </lineage>
</organism>
<feature type="domain" description="EF-hand" evidence="3">
    <location>
        <begin position="164"/>
        <end position="199"/>
    </location>
</feature>
<keyword evidence="6" id="KW-1185">Reference proteome</keyword>
<reference evidence="4 5" key="1">
    <citation type="journal article" date="2014" name="PLoS Genet.">
        <title>The Genome of Spironucleus salmonicida Highlights a Fish Pathogen Adapted to Fluctuating Environments.</title>
        <authorList>
            <person name="Xu F."/>
            <person name="Jerlstrom-Hultqvist J."/>
            <person name="Einarsson E."/>
            <person name="Astvaldsson A."/>
            <person name="Svard S.G."/>
            <person name="Andersson J.O."/>
        </authorList>
    </citation>
    <scope>NUCLEOTIDE SEQUENCE</scope>
    <source>
        <strain evidence="5">ATCC 50377</strain>
    </source>
</reference>
<evidence type="ECO:0000313" key="4">
    <source>
        <dbReference type="EMBL" id="EST43087.1"/>
    </source>
</evidence>
<dbReference type="PROSITE" id="PS50222">
    <property type="entry name" value="EF_HAND_2"/>
    <property type="match status" value="2"/>
</dbReference>
<dbReference type="EMBL" id="KI546146">
    <property type="protein sequence ID" value="EST43087.1"/>
    <property type="molecule type" value="Genomic_DNA"/>
</dbReference>
<evidence type="ECO:0000259" key="3">
    <source>
        <dbReference type="PROSITE" id="PS50222"/>
    </source>
</evidence>
<keyword evidence="1" id="KW-0106">Calcium</keyword>
<dbReference type="EMBL" id="AUWU02000005">
    <property type="protein sequence ID" value="KAH0572919.1"/>
    <property type="molecule type" value="Genomic_DNA"/>
</dbReference>
<dbReference type="SMART" id="SM00054">
    <property type="entry name" value="EFh"/>
    <property type="match status" value="3"/>
</dbReference>